<evidence type="ECO:0000313" key="12">
    <source>
        <dbReference type="Proteomes" id="UP001239909"/>
    </source>
</evidence>
<dbReference type="CDD" id="cd01651">
    <property type="entry name" value="RT_G2_intron"/>
    <property type="match status" value="1"/>
</dbReference>
<dbReference type="PROSITE" id="PS50878">
    <property type="entry name" value="RT_POL"/>
    <property type="match status" value="1"/>
</dbReference>
<comment type="similarity">
    <text evidence="8">Belongs to the bacterial reverse transcriptase family.</text>
</comment>
<dbReference type="Gene3D" id="1.20.120.920">
    <property type="entry name" value="CRISPR-associated endonuclease Cas1, C-terminal domain"/>
    <property type="match status" value="1"/>
</dbReference>
<keyword evidence="6 9" id="KW-0051">Antiviral defense</keyword>
<keyword evidence="2 9" id="KW-0479">Metal-binding</keyword>
<evidence type="ECO:0000256" key="1">
    <source>
        <dbReference type="ARBA" id="ARBA00022722"/>
    </source>
</evidence>
<dbReference type="EC" id="3.1.-.-" evidence="9"/>
<evidence type="ECO:0000256" key="5">
    <source>
        <dbReference type="ARBA" id="ARBA00022842"/>
    </source>
</evidence>
<feature type="binding site" evidence="9">
    <location>
        <position position="563"/>
    </location>
    <ligand>
        <name>Mn(2+)</name>
        <dbReference type="ChEBI" id="CHEBI:29035"/>
    </ligand>
</feature>
<reference evidence="11 12" key="1">
    <citation type="submission" date="2023-04" db="EMBL/GenBank/DDBJ databases">
        <title>Marinoamorphus aggregata gen. nov., sp. Nov., isolate from tissue of brittle star Ophioplocus japonicus.</title>
        <authorList>
            <person name="Kawano K."/>
            <person name="Sawayama S."/>
            <person name="Nakagawa S."/>
        </authorList>
    </citation>
    <scope>NUCLEOTIDE SEQUENCE [LARGE SCALE GENOMIC DNA]</scope>
    <source>
        <strain evidence="11 12">NKW23</strain>
    </source>
</reference>
<gene>
    <name evidence="9" type="primary">cas1</name>
    <name evidence="11" type="ORF">LNKW23_45690</name>
</gene>
<comment type="caution">
    <text evidence="11">The sequence shown here is derived from an EMBL/GenBank/DDBJ whole genome shotgun (WGS) entry which is preliminary data.</text>
</comment>
<keyword evidence="3 9" id="KW-0255">Endonuclease</keyword>
<evidence type="ECO:0000256" key="9">
    <source>
        <dbReference type="HAMAP-Rule" id="MF_01470"/>
    </source>
</evidence>
<evidence type="ECO:0000256" key="2">
    <source>
        <dbReference type="ARBA" id="ARBA00022723"/>
    </source>
</evidence>
<comment type="cofactor">
    <cofactor evidence="9">
        <name>Mg(2+)</name>
        <dbReference type="ChEBI" id="CHEBI:18420"/>
    </cofactor>
    <cofactor evidence="9">
        <name>Mn(2+)</name>
        <dbReference type="ChEBI" id="CHEBI:29035"/>
    </cofactor>
</comment>
<keyword evidence="12" id="KW-1185">Reference proteome</keyword>
<dbReference type="InterPro" id="IPR051083">
    <property type="entry name" value="GrpII_Intron_Splice-Mob/Def"/>
</dbReference>
<dbReference type="InterPro" id="IPR042206">
    <property type="entry name" value="CRISPR-assoc_Cas1_C"/>
</dbReference>
<feature type="binding site" evidence="9">
    <location>
        <position position="578"/>
    </location>
    <ligand>
        <name>Mn(2+)</name>
        <dbReference type="ChEBI" id="CHEBI:29035"/>
    </ligand>
</feature>
<keyword evidence="4 9" id="KW-0378">Hydrolase</keyword>
<feature type="domain" description="Reverse transcriptase" evidence="10">
    <location>
        <begin position="60"/>
        <end position="287"/>
    </location>
</feature>
<dbReference type="Proteomes" id="UP001239909">
    <property type="component" value="Unassembled WGS sequence"/>
</dbReference>
<keyword evidence="1 9" id="KW-0540">Nuclease</keyword>
<dbReference type="InterPro" id="IPR043502">
    <property type="entry name" value="DNA/RNA_pol_sf"/>
</dbReference>
<proteinExistence type="inferred from homology"/>
<keyword evidence="7 9" id="KW-0238">DNA-binding</keyword>
<keyword evidence="5 9" id="KW-0460">Magnesium</keyword>
<protein>
    <recommendedName>
        <fullName evidence="9">CRISPR-associated endonuclease Cas1</fullName>
        <ecNumber evidence="9">3.1.-.-</ecNumber>
    </recommendedName>
</protein>
<comment type="similarity">
    <text evidence="9">Belongs to the CRISPR-associated endonuclease Cas1 family.</text>
</comment>
<evidence type="ECO:0000256" key="3">
    <source>
        <dbReference type="ARBA" id="ARBA00022759"/>
    </source>
</evidence>
<feature type="binding site" evidence="9">
    <location>
        <position position="499"/>
    </location>
    <ligand>
        <name>Mn(2+)</name>
        <dbReference type="ChEBI" id="CHEBI:29035"/>
    </ligand>
</feature>
<evidence type="ECO:0000256" key="4">
    <source>
        <dbReference type="ARBA" id="ARBA00022801"/>
    </source>
</evidence>
<dbReference type="InterPro" id="IPR002729">
    <property type="entry name" value="CRISPR-assoc_Cas1"/>
</dbReference>
<dbReference type="InterPro" id="IPR000477">
    <property type="entry name" value="RT_dom"/>
</dbReference>
<evidence type="ECO:0000256" key="8">
    <source>
        <dbReference type="ARBA" id="ARBA00034120"/>
    </source>
</evidence>
<dbReference type="HAMAP" id="MF_01470">
    <property type="entry name" value="Cas1"/>
    <property type="match status" value="1"/>
</dbReference>
<dbReference type="CDD" id="cd09634">
    <property type="entry name" value="Cas1_I-II-III"/>
    <property type="match status" value="1"/>
</dbReference>
<keyword evidence="9" id="KW-0464">Manganese</keyword>
<evidence type="ECO:0000256" key="6">
    <source>
        <dbReference type="ARBA" id="ARBA00023118"/>
    </source>
</evidence>
<dbReference type="Pfam" id="PF01867">
    <property type="entry name" value="Cas_Cas1"/>
    <property type="match status" value="1"/>
</dbReference>
<dbReference type="NCBIfam" id="TIGR00287">
    <property type="entry name" value="cas1"/>
    <property type="match status" value="1"/>
</dbReference>
<evidence type="ECO:0000259" key="10">
    <source>
        <dbReference type="PROSITE" id="PS50878"/>
    </source>
</evidence>
<accession>A0ABQ6LTF0</accession>
<dbReference type="PANTHER" id="PTHR34047">
    <property type="entry name" value="NUCLEAR INTRON MATURASE 1, MITOCHONDRIAL-RELATED"/>
    <property type="match status" value="1"/>
</dbReference>
<sequence>MPRARPAPNASRADIFARVARLDILDRAWDRVRSNMGCAGGDGETVEAFRARASKRLILLSRLIAAGTYRPRDLRVLHIPKKGGETRPLAIPSVEDRVVQTAAAFVLGPILDPGFDEASHGYRPGRGVETAIRAVEAYRKQGFTHVVEADIRRCFERIPHDLVLARLEAELEGRAGASRVVDLVGLWLEQAGAVMGTPGIGLAQGSPLSPLLANLHLDALDEATTGPGIRLVRYADDFLVLCRSEALAGKALDKARRALTEAGLEIHSEGTRIVDFDRGFRFLGHLFVRSLVLRQVADPEEDAVELLRDIGREDRTEVQAARARDVVEAEERAGGYDRGQRVLHLDGDGRRLVLRNLSFSVRGEEERELIAIAPTRVDRIELGPRADAELEALRHALGTGTELAFLNGHGETLGWLTSAGSLDRATLHIAQARMALDPALAADLARRIVDGRLRNQRAQLQRLNRTPKDAEIFAAVRTIGRIIRKLPRAGTVAALRGHEGEAGALYWPALGRLAAGAPTPLRRSRPANDPFNAALNYLTALLIRDIRTALMRRGLHPGIGVLHVARDGGEACTWDLIEGFRAPLAEGLAATLFNQGRLKTTMFEVADGSVRIGRDARLAIIRGYETAASRVVKNPRSGRRRTWRGQMEEEAGAYAAHCRDPQGKPFEPLVIHA</sequence>
<comment type="function">
    <text evidence="9">CRISPR (clustered regularly interspaced short palindromic repeat), is an adaptive immune system that provides protection against mobile genetic elements (viruses, transposable elements and conjugative plasmids). CRISPR clusters contain spacers, sequences complementary to antecedent mobile elements, and target invading nucleic acids. CRISPR clusters are transcribed and processed into CRISPR RNA (crRNA). Acts as a dsDNA endonuclease. Involved in the integration of spacer DNA into the CRISPR cassette.</text>
</comment>
<organism evidence="11 12">
    <name type="scientific">Paralimibaculum aggregatum</name>
    <dbReference type="NCBI Taxonomy" id="3036245"/>
    <lineage>
        <taxon>Bacteria</taxon>
        <taxon>Pseudomonadati</taxon>
        <taxon>Pseudomonadota</taxon>
        <taxon>Alphaproteobacteria</taxon>
        <taxon>Rhodobacterales</taxon>
        <taxon>Paracoccaceae</taxon>
        <taxon>Paralimibaculum</taxon>
    </lineage>
</organism>
<dbReference type="PANTHER" id="PTHR34047:SF8">
    <property type="entry name" value="PROTEIN YKFC"/>
    <property type="match status" value="1"/>
</dbReference>
<dbReference type="EMBL" id="BSYI01000061">
    <property type="protein sequence ID" value="GMG85349.1"/>
    <property type="molecule type" value="Genomic_DNA"/>
</dbReference>
<evidence type="ECO:0000313" key="11">
    <source>
        <dbReference type="EMBL" id="GMG85349.1"/>
    </source>
</evidence>
<dbReference type="Pfam" id="PF00078">
    <property type="entry name" value="RVT_1"/>
    <property type="match status" value="1"/>
</dbReference>
<comment type="subunit">
    <text evidence="9">Homodimer, forms a heterotetramer with a Cas2 homodimer.</text>
</comment>
<evidence type="ECO:0000256" key="7">
    <source>
        <dbReference type="ARBA" id="ARBA00023125"/>
    </source>
</evidence>
<name>A0ABQ6LTF0_9RHOB</name>
<dbReference type="RefSeq" id="WP_285674660.1">
    <property type="nucleotide sequence ID" value="NZ_BSYI01000061.1"/>
</dbReference>
<dbReference type="SUPFAM" id="SSF56672">
    <property type="entry name" value="DNA/RNA polymerases"/>
    <property type="match status" value="1"/>
</dbReference>